<keyword evidence="1" id="KW-1133">Transmembrane helix</keyword>
<evidence type="ECO:0000256" key="1">
    <source>
        <dbReference type="SAM" id="Phobius"/>
    </source>
</evidence>
<dbReference type="AlphaFoldDB" id="A0A5N6UYZ4"/>
<evidence type="ECO:0000313" key="3">
    <source>
        <dbReference type="Proteomes" id="UP000326950"/>
    </source>
</evidence>
<keyword evidence="1" id="KW-0812">Transmembrane</keyword>
<keyword evidence="1" id="KW-0472">Membrane</keyword>
<evidence type="ECO:0000313" key="2">
    <source>
        <dbReference type="EMBL" id="KAE8163693.1"/>
    </source>
</evidence>
<dbReference type="EMBL" id="ML738615">
    <property type="protein sequence ID" value="KAE8163693.1"/>
    <property type="molecule type" value="Genomic_DNA"/>
</dbReference>
<organism evidence="2 3">
    <name type="scientific">Aspergillus tamarii</name>
    <dbReference type="NCBI Taxonomy" id="41984"/>
    <lineage>
        <taxon>Eukaryota</taxon>
        <taxon>Fungi</taxon>
        <taxon>Dikarya</taxon>
        <taxon>Ascomycota</taxon>
        <taxon>Pezizomycotina</taxon>
        <taxon>Eurotiomycetes</taxon>
        <taxon>Eurotiomycetidae</taxon>
        <taxon>Eurotiales</taxon>
        <taxon>Aspergillaceae</taxon>
        <taxon>Aspergillus</taxon>
        <taxon>Aspergillus subgen. Circumdati</taxon>
    </lineage>
</organism>
<reference evidence="2 3" key="1">
    <citation type="submission" date="2019-04" db="EMBL/GenBank/DDBJ databases">
        <title>Friends and foes A comparative genomics study of 23 Aspergillus species from section Flavi.</title>
        <authorList>
            <consortium name="DOE Joint Genome Institute"/>
            <person name="Kjaerbolling I."/>
            <person name="Vesth T."/>
            <person name="Frisvad J.C."/>
            <person name="Nybo J.L."/>
            <person name="Theobald S."/>
            <person name="Kildgaard S."/>
            <person name="Isbrandt T."/>
            <person name="Kuo A."/>
            <person name="Sato A."/>
            <person name="Lyhne E.K."/>
            <person name="Kogle M.E."/>
            <person name="Wiebenga A."/>
            <person name="Kun R.S."/>
            <person name="Lubbers R.J."/>
            <person name="Makela M.R."/>
            <person name="Barry K."/>
            <person name="Chovatia M."/>
            <person name="Clum A."/>
            <person name="Daum C."/>
            <person name="Haridas S."/>
            <person name="He G."/>
            <person name="LaButti K."/>
            <person name="Lipzen A."/>
            <person name="Mondo S."/>
            <person name="Riley R."/>
            <person name="Salamov A."/>
            <person name="Simmons B.A."/>
            <person name="Magnuson J.K."/>
            <person name="Henrissat B."/>
            <person name="Mortensen U.H."/>
            <person name="Larsen T.O."/>
            <person name="Devries R.P."/>
            <person name="Grigoriev I.V."/>
            <person name="Machida M."/>
            <person name="Baker S.E."/>
            <person name="Andersen M.R."/>
        </authorList>
    </citation>
    <scope>NUCLEOTIDE SEQUENCE [LARGE SCALE GENOMIC DNA]</scope>
    <source>
        <strain evidence="2 3">CBS 117626</strain>
    </source>
</reference>
<accession>A0A5N6UYZ4</accession>
<keyword evidence="3" id="KW-1185">Reference proteome</keyword>
<gene>
    <name evidence="2" type="ORF">BDV40DRAFT_134017</name>
</gene>
<name>A0A5N6UYZ4_ASPTM</name>
<feature type="transmembrane region" description="Helical" evidence="1">
    <location>
        <begin position="20"/>
        <end position="43"/>
    </location>
</feature>
<proteinExistence type="predicted"/>
<dbReference type="Proteomes" id="UP000326950">
    <property type="component" value="Unassembled WGS sequence"/>
</dbReference>
<protein>
    <submittedName>
        <fullName evidence="2">Uncharacterized protein</fullName>
    </submittedName>
</protein>
<sequence length="92" mass="10336">MATKTPNFRATFDKLVNPIFLISTLYINIRAALSSFLSIFLATKTRVISCLPRTLFVGACVKRKRQLGTQFGTLPSSSTWSRGFFLPTNKLF</sequence>